<gene>
    <name evidence="1" type="ORF">ADUPG1_013395</name>
</gene>
<organism evidence="1 2">
    <name type="scientific">Aduncisulcus paluster</name>
    <dbReference type="NCBI Taxonomy" id="2918883"/>
    <lineage>
        <taxon>Eukaryota</taxon>
        <taxon>Metamonada</taxon>
        <taxon>Carpediemonas-like organisms</taxon>
        <taxon>Aduncisulcus</taxon>
    </lineage>
</organism>
<keyword evidence="2" id="KW-1185">Reference proteome</keyword>
<evidence type="ECO:0000313" key="1">
    <source>
        <dbReference type="EMBL" id="GKT26545.1"/>
    </source>
</evidence>
<dbReference type="EMBL" id="BQXS01012661">
    <property type="protein sequence ID" value="GKT26545.1"/>
    <property type="molecule type" value="Genomic_DNA"/>
</dbReference>
<protein>
    <submittedName>
        <fullName evidence="1">Uncharacterized protein</fullName>
    </submittedName>
</protein>
<accession>A0ABQ5K6E7</accession>
<sequence length="110" mass="11841">MSVLTELKKDLIYLQNGVEVDGVIAIGYLNSLVADSSQRAKNSGSKSGGLTPCSVCRAEGRDLLFGSEDTFWAPQELASTPLHDSALWFSPTTNQVPDLLHMELWESGAG</sequence>
<dbReference type="Proteomes" id="UP001057375">
    <property type="component" value="Unassembled WGS sequence"/>
</dbReference>
<proteinExistence type="predicted"/>
<evidence type="ECO:0000313" key="2">
    <source>
        <dbReference type="Proteomes" id="UP001057375"/>
    </source>
</evidence>
<name>A0ABQ5K6E7_9EUKA</name>
<reference evidence="1" key="1">
    <citation type="submission" date="2022-03" db="EMBL/GenBank/DDBJ databases">
        <title>Draft genome sequence of Aduncisulcus paluster, a free-living microaerophilic Fornicata.</title>
        <authorList>
            <person name="Yuyama I."/>
            <person name="Kume K."/>
            <person name="Tamura T."/>
            <person name="Inagaki Y."/>
            <person name="Hashimoto T."/>
        </authorList>
    </citation>
    <scope>NUCLEOTIDE SEQUENCE</scope>
    <source>
        <strain evidence="1">NY0171</strain>
    </source>
</reference>
<comment type="caution">
    <text evidence="1">The sequence shown here is derived from an EMBL/GenBank/DDBJ whole genome shotgun (WGS) entry which is preliminary data.</text>
</comment>